<evidence type="ECO:0000313" key="2">
    <source>
        <dbReference type="Proteomes" id="UP001499852"/>
    </source>
</evidence>
<protein>
    <submittedName>
        <fullName evidence="1">Uncharacterized protein</fullName>
    </submittedName>
</protein>
<sequence length="64" mass="7342">MDDKGIAKADKAAHRVSKREMKCDFMAVGGIWNEEKRPLKAGHRQRLQGTRDHMASTLYMEIIL</sequence>
<accession>A0ABP9PK83</accession>
<comment type="caution">
    <text evidence="1">The sequence shown here is derived from an EMBL/GenBank/DDBJ whole genome shotgun (WGS) entry which is preliminary data.</text>
</comment>
<name>A0ABP9PK83_9BACT</name>
<evidence type="ECO:0000313" key="1">
    <source>
        <dbReference type="EMBL" id="GAA5147081.1"/>
    </source>
</evidence>
<reference evidence="2" key="1">
    <citation type="journal article" date="2019" name="Int. J. Syst. Evol. Microbiol.">
        <title>The Global Catalogue of Microorganisms (GCM) 10K type strain sequencing project: providing services to taxonomists for standard genome sequencing and annotation.</title>
        <authorList>
            <consortium name="The Broad Institute Genomics Platform"/>
            <consortium name="The Broad Institute Genome Sequencing Center for Infectious Disease"/>
            <person name="Wu L."/>
            <person name="Ma J."/>
        </authorList>
    </citation>
    <scope>NUCLEOTIDE SEQUENCE [LARGE SCALE GENOMIC DNA]</scope>
    <source>
        <strain evidence="2">JCM 18053</strain>
    </source>
</reference>
<dbReference type="Proteomes" id="UP001499852">
    <property type="component" value="Unassembled WGS sequence"/>
</dbReference>
<organism evidence="1 2">
    <name type="scientific">Prosthecobacter algae</name>
    <dbReference type="NCBI Taxonomy" id="1144682"/>
    <lineage>
        <taxon>Bacteria</taxon>
        <taxon>Pseudomonadati</taxon>
        <taxon>Verrucomicrobiota</taxon>
        <taxon>Verrucomicrobiia</taxon>
        <taxon>Verrucomicrobiales</taxon>
        <taxon>Verrucomicrobiaceae</taxon>
        <taxon>Prosthecobacter</taxon>
    </lineage>
</organism>
<keyword evidence="2" id="KW-1185">Reference proteome</keyword>
<proteinExistence type="predicted"/>
<gene>
    <name evidence="1" type="ORF">GCM10023213_41200</name>
</gene>
<dbReference type="EMBL" id="BAABIA010000009">
    <property type="protein sequence ID" value="GAA5147081.1"/>
    <property type="molecule type" value="Genomic_DNA"/>
</dbReference>